<dbReference type="PANTHER" id="PTHR31490">
    <property type="entry name" value="GLYCOSYL HYDROLASE"/>
    <property type="match status" value="1"/>
</dbReference>
<dbReference type="InterPro" id="IPR017853">
    <property type="entry name" value="GH"/>
</dbReference>
<dbReference type="EMBL" id="PZQS01000008">
    <property type="protein sequence ID" value="PVD26382.1"/>
    <property type="molecule type" value="Genomic_DNA"/>
</dbReference>
<protein>
    <submittedName>
        <fullName evidence="2">Uncharacterized protein</fullName>
    </submittedName>
</protein>
<organism evidence="2 3">
    <name type="scientific">Pomacea canaliculata</name>
    <name type="common">Golden apple snail</name>
    <dbReference type="NCBI Taxonomy" id="400727"/>
    <lineage>
        <taxon>Eukaryota</taxon>
        <taxon>Metazoa</taxon>
        <taxon>Spiralia</taxon>
        <taxon>Lophotrochozoa</taxon>
        <taxon>Mollusca</taxon>
        <taxon>Gastropoda</taxon>
        <taxon>Caenogastropoda</taxon>
        <taxon>Architaenioglossa</taxon>
        <taxon>Ampullarioidea</taxon>
        <taxon>Ampullariidae</taxon>
        <taxon>Pomacea</taxon>
    </lineage>
</organism>
<dbReference type="AlphaFoldDB" id="A0A2T7NYZ3"/>
<dbReference type="GO" id="GO:0004553">
    <property type="term" value="F:hydrolase activity, hydrolyzing O-glycosyl compounds"/>
    <property type="evidence" value="ECO:0007669"/>
    <property type="project" value="InterPro"/>
</dbReference>
<feature type="signal peptide" evidence="1">
    <location>
        <begin position="1"/>
        <end position="15"/>
    </location>
</feature>
<gene>
    <name evidence="2" type="ORF">C0Q70_14056</name>
</gene>
<keyword evidence="1" id="KW-0732">Signal</keyword>
<feature type="chain" id="PRO_5015706556" evidence="1">
    <location>
        <begin position="16"/>
        <end position="95"/>
    </location>
</feature>
<dbReference type="SUPFAM" id="SSF51445">
    <property type="entry name" value="(Trans)glycosidases"/>
    <property type="match status" value="1"/>
</dbReference>
<name>A0A2T7NYZ3_POMCA</name>
<accession>A0A2T7NYZ3</accession>
<reference evidence="2 3" key="1">
    <citation type="submission" date="2018-04" db="EMBL/GenBank/DDBJ databases">
        <title>The genome of golden apple snail Pomacea canaliculata provides insight into stress tolerance and invasive adaptation.</title>
        <authorList>
            <person name="Liu C."/>
            <person name="Liu B."/>
            <person name="Ren Y."/>
            <person name="Zhang Y."/>
            <person name="Wang H."/>
            <person name="Li S."/>
            <person name="Jiang F."/>
            <person name="Yin L."/>
            <person name="Zhang G."/>
            <person name="Qian W."/>
            <person name="Fan W."/>
        </authorList>
    </citation>
    <scope>NUCLEOTIDE SEQUENCE [LARGE SCALE GENOMIC DNA]</scope>
    <source>
        <strain evidence="2">SZHN2017</strain>
        <tissue evidence="2">Muscle</tissue>
    </source>
</reference>
<dbReference type="PANTHER" id="PTHR31490:SF1">
    <property type="entry name" value="ENDO-1,4-BETA-XYLANASE 1"/>
    <property type="match status" value="1"/>
</dbReference>
<evidence type="ECO:0000256" key="1">
    <source>
        <dbReference type="SAM" id="SignalP"/>
    </source>
</evidence>
<evidence type="ECO:0000313" key="2">
    <source>
        <dbReference type="EMBL" id="PVD26382.1"/>
    </source>
</evidence>
<sequence>MWGFWDKAHWRGARAALVVGDNLQLTAAGRRVLELFEHRWMTDETHNLAAGTQFTVRGFHGDYEVQVIVQGQEHTNLRQTFSLGNGPHTVNINVS</sequence>
<proteinExistence type="predicted"/>
<comment type="caution">
    <text evidence="2">The sequence shown here is derived from an EMBL/GenBank/DDBJ whole genome shotgun (WGS) entry which is preliminary data.</text>
</comment>
<dbReference type="Proteomes" id="UP000245119">
    <property type="component" value="Linkage Group LG8"/>
</dbReference>
<dbReference type="GO" id="GO:0005975">
    <property type="term" value="P:carbohydrate metabolic process"/>
    <property type="evidence" value="ECO:0007669"/>
    <property type="project" value="InterPro"/>
</dbReference>
<dbReference type="InterPro" id="IPR044846">
    <property type="entry name" value="GH10"/>
</dbReference>
<keyword evidence="3" id="KW-1185">Reference proteome</keyword>
<evidence type="ECO:0000313" key="3">
    <source>
        <dbReference type="Proteomes" id="UP000245119"/>
    </source>
</evidence>